<proteinExistence type="predicted"/>
<protein>
    <submittedName>
        <fullName evidence="1">Uncharacterized protein</fullName>
    </submittedName>
</protein>
<name>A0A1T5FWQ0_9FLAO</name>
<dbReference type="EMBL" id="FUYZ01000008">
    <property type="protein sequence ID" value="SKC00571.1"/>
    <property type="molecule type" value="Genomic_DNA"/>
</dbReference>
<keyword evidence="2" id="KW-1185">Reference proteome</keyword>
<sequence>MMKKMRILFFLCVIPISIFGQKDLESSLISSLLNYEHSKKNYSNNDKEEKKALQIFTSILEKAITTGEIKKYDNFKQNVDTLNYKLTSYISENKDIKLYQLSNKSMYHWNYLQFAS</sequence>
<dbReference type="Proteomes" id="UP000191112">
    <property type="component" value="Unassembled WGS sequence"/>
</dbReference>
<evidence type="ECO:0000313" key="2">
    <source>
        <dbReference type="Proteomes" id="UP000191112"/>
    </source>
</evidence>
<gene>
    <name evidence="1" type="ORF">SAMN05660477_02379</name>
</gene>
<organism evidence="1 2">
    <name type="scientific">Soonwooa buanensis</name>
    <dbReference type="NCBI Taxonomy" id="619805"/>
    <lineage>
        <taxon>Bacteria</taxon>
        <taxon>Pseudomonadati</taxon>
        <taxon>Bacteroidota</taxon>
        <taxon>Flavobacteriia</taxon>
        <taxon>Flavobacteriales</taxon>
        <taxon>Weeksellaceae</taxon>
        <taxon>Chryseobacterium group</taxon>
        <taxon>Soonwooa</taxon>
    </lineage>
</organism>
<dbReference type="STRING" id="619805.SAMN05660477_02379"/>
<dbReference type="AlphaFoldDB" id="A0A1T5FWQ0"/>
<accession>A0A1T5FWQ0</accession>
<reference evidence="1 2" key="1">
    <citation type="submission" date="2017-02" db="EMBL/GenBank/DDBJ databases">
        <authorList>
            <person name="Peterson S.W."/>
        </authorList>
    </citation>
    <scope>NUCLEOTIDE SEQUENCE [LARGE SCALE GENOMIC DNA]</scope>
    <source>
        <strain evidence="1 2">DSM 22323</strain>
    </source>
</reference>
<evidence type="ECO:0000313" key="1">
    <source>
        <dbReference type="EMBL" id="SKC00571.1"/>
    </source>
</evidence>